<accession>A0A6V7QY41</accession>
<reference evidence="4" key="1">
    <citation type="submission" date="2020-07" db="EMBL/GenBank/DDBJ databases">
        <authorList>
            <person name="Lin J."/>
        </authorList>
    </citation>
    <scope>NUCLEOTIDE SEQUENCE</scope>
</reference>
<dbReference type="Pfam" id="PF01842">
    <property type="entry name" value="ACT"/>
    <property type="match status" value="1"/>
</dbReference>
<dbReference type="Gene3D" id="3.30.70.260">
    <property type="match status" value="1"/>
</dbReference>
<feature type="domain" description="ACT" evidence="3">
    <location>
        <begin position="138"/>
        <end position="219"/>
    </location>
</feature>
<keyword evidence="1 2" id="KW-0677">Repeat</keyword>
<gene>
    <name evidence="4" type="ORF">CB5_LOCUS30867</name>
</gene>
<organism evidence="4">
    <name type="scientific">Ananas comosus var. bracteatus</name>
    <name type="common">red pineapple</name>
    <dbReference type="NCBI Taxonomy" id="296719"/>
    <lineage>
        <taxon>Eukaryota</taxon>
        <taxon>Viridiplantae</taxon>
        <taxon>Streptophyta</taxon>
        <taxon>Embryophyta</taxon>
        <taxon>Tracheophyta</taxon>
        <taxon>Spermatophyta</taxon>
        <taxon>Magnoliopsida</taxon>
        <taxon>Liliopsida</taxon>
        <taxon>Poales</taxon>
        <taxon>Bromeliaceae</taxon>
        <taxon>Bromelioideae</taxon>
        <taxon>Ananas</taxon>
    </lineage>
</organism>
<dbReference type="InterPro" id="IPR040217">
    <property type="entry name" value="ACR1-12"/>
</dbReference>
<dbReference type="SUPFAM" id="SSF55021">
    <property type="entry name" value="ACT-like"/>
    <property type="match status" value="1"/>
</dbReference>
<dbReference type="InterPro" id="IPR045865">
    <property type="entry name" value="ACT-like_dom_sf"/>
</dbReference>
<dbReference type="PROSITE" id="PS51671">
    <property type="entry name" value="ACT"/>
    <property type="match status" value="1"/>
</dbReference>
<evidence type="ECO:0000313" key="4">
    <source>
        <dbReference type="EMBL" id="CAD1847656.1"/>
    </source>
</evidence>
<dbReference type="EMBL" id="CAJEUB010000058">
    <property type="protein sequence ID" value="CAD1847656.1"/>
    <property type="molecule type" value="Genomic_DNA"/>
</dbReference>
<evidence type="ECO:0000259" key="3">
    <source>
        <dbReference type="PROSITE" id="PS51671"/>
    </source>
</evidence>
<comment type="function">
    <text evidence="2">Binds amino acids.</text>
</comment>
<dbReference type="AlphaFoldDB" id="A0A6V7QY41"/>
<evidence type="ECO:0000256" key="2">
    <source>
        <dbReference type="RuleBase" id="RU369043"/>
    </source>
</evidence>
<proteinExistence type="predicted"/>
<dbReference type="PANTHER" id="PTHR31096:SF7">
    <property type="entry name" value="ACT DOMAIN-CONTAINING PROTEIN ACR1"/>
    <property type="match status" value="1"/>
</dbReference>
<sequence length="240" mass="26721">MRVAVSSPSPSGRVHTERRLHQMMREDGDYEETATTTAAAAAVTETRVTIDRWAERGYWVVGVRSLDRPKLLFDTVCALTDMRYVVFHAAVGSHGHLAIQEYYIRHKDGCSLDSESERRRVTRCLVAAVERRVSHGLRLDVRAIDRPGLLSDVTRVFRENGLSLARAECATRGERAVGTFYVTDASGCREVDPKAVEAVRREVGGGSSWSASSLEEARPRNSLGSILWSQIERLSGFIRS</sequence>
<dbReference type="InterPro" id="IPR002912">
    <property type="entry name" value="ACT_dom"/>
</dbReference>
<dbReference type="PANTHER" id="PTHR31096">
    <property type="entry name" value="ACT DOMAIN-CONTAINING PROTEIN ACR4-RELATED"/>
    <property type="match status" value="1"/>
</dbReference>
<name>A0A6V7QY41_ANACO</name>
<dbReference type="GO" id="GO:0016597">
    <property type="term" value="F:amino acid binding"/>
    <property type="evidence" value="ECO:0007669"/>
    <property type="project" value="UniProtKB-UniRule"/>
</dbReference>
<evidence type="ECO:0000256" key="1">
    <source>
        <dbReference type="ARBA" id="ARBA00022737"/>
    </source>
</evidence>
<protein>
    <recommendedName>
        <fullName evidence="2">ACT domain-containing protein ACR</fullName>
    </recommendedName>
    <alternativeName>
        <fullName evidence="2">Protein ACT DOMAIN REPEATS</fullName>
    </alternativeName>
</protein>